<dbReference type="EMBL" id="NTJZ01000014">
    <property type="protein sequence ID" value="PDH32685.1"/>
    <property type="molecule type" value="Genomic_DNA"/>
</dbReference>
<proteinExistence type="predicted"/>
<name>A0A2A5W836_9GAMM</name>
<dbReference type="SUPFAM" id="SSF52317">
    <property type="entry name" value="Class I glutamine amidotransferase-like"/>
    <property type="match status" value="1"/>
</dbReference>
<keyword evidence="2" id="KW-0238">DNA-binding</keyword>
<dbReference type="InterPro" id="IPR002818">
    <property type="entry name" value="DJ-1/PfpI"/>
</dbReference>
<evidence type="ECO:0000313" key="5">
    <source>
        <dbReference type="EMBL" id="PDH32685.1"/>
    </source>
</evidence>
<dbReference type="CDD" id="cd03138">
    <property type="entry name" value="GATase1_AraC_2"/>
    <property type="match status" value="1"/>
</dbReference>
<dbReference type="AlphaFoldDB" id="A0A2A5W836"/>
<dbReference type="GO" id="GO:0043565">
    <property type="term" value="F:sequence-specific DNA binding"/>
    <property type="evidence" value="ECO:0007669"/>
    <property type="project" value="InterPro"/>
</dbReference>
<dbReference type="SMART" id="SM00342">
    <property type="entry name" value="HTH_ARAC"/>
    <property type="match status" value="1"/>
</dbReference>
<keyword evidence="3" id="KW-0804">Transcription</keyword>
<evidence type="ECO:0000313" key="6">
    <source>
        <dbReference type="Proteomes" id="UP000219329"/>
    </source>
</evidence>
<evidence type="ECO:0000256" key="2">
    <source>
        <dbReference type="ARBA" id="ARBA00023125"/>
    </source>
</evidence>
<evidence type="ECO:0000256" key="1">
    <source>
        <dbReference type="ARBA" id="ARBA00023015"/>
    </source>
</evidence>
<dbReference type="InterPro" id="IPR009057">
    <property type="entry name" value="Homeodomain-like_sf"/>
</dbReference>
<dbReference type="Gene3D" id="1.10.10.60">
    <property type="entry name" value="Homeodomain-like"/>
    <property type="match status" value="2"/>
</dbReference>
<dbReference type="InterPro" id="IPR052158">
    <property type="entry name" value="INH-QAR"/>
</dbReference>
<dbReference type="PANTHER" id="PTHR43130:SF11">
    <property type="entry name" value="TRANSCRIPTIONAL REGULATORY PROTEIN"/>
    <property type="match status" value="1"/>
</dbReference>
<reference evidence="5 6" key="1">
    <citation type="submission" date="2017-08" db="EMBL/GenBank/DDBJ databases">
        <title>Fine stratification of microbial communities through a metagenomic profile of the photic zone.</title>
        <authorList>
            <person name="Haro-Moreno J.M."/>
            <person name="Lopez-Perez M."/>
            <person name="De La Torre J."/>
            <person name="Picazo A."/>
            <person name="Camacho A."/>
            <person name="Rodriguez-Valera F."/>
        </authorList>
    </citation>
    <scope>NUCLEOTIDE SEQUENCE [LARGE SCALE GENOMIC DNA]</scope>
    <source>
        <strain evidence="5">MED-G28</strain>
    </source>
</reference>
<organism evidence="5 6">
    <name type="scientific">OM182 bacterium MED-G28</name>
    <dbReference type="NCBI Taxonomy" id="1986256"/>
    <lineage>
        <taxon>Bacteria</taxon>
        <taxon>Pseudomonadati</taxon>
        <taxon>Pseudomonadota</taxon>
        <taxon>Gammaproteobacteria</taxon>
        <taxon>OMG group</taxon>
        <taxon>OM182 clade</taxon>
    </lineage>
</organism>
<keyword evidence="1" id="KW-0805">Transcription regulation</keyword>
<dbReference type="Gene3D" id="3.40.50.880">
    <property type="match status" value="1"/>
</dbReference>
<accession>A0A2A5W836</accession>
<dbReference type="PRINTS" id="PR00032">
    <property type="entry name" value="HTHARAC"/>
</dbReference>
<dbReference type="PROSITE" id="PS00041">
    <property type="entry name" value="HTH_ARAC_FAMILY_1"/>
    <property type="match status" value="1"/>
</dbReference>
<dbReference type="Proteomes" id="UP000219329">
    <property type="component" value="Unassembled WGS sequence"/>
</dbReference>
<evidence type="ECO:0000256" key="3">
    <source>
        <dbReference type="ARBA" id="ARBA00023163"/>
    </source>
</evidence>
<dbReference type="InterPro" id="IPR020449">
    <property type="entry name" value="Tscrpt_reg_AraC-type_HTH"/>
</dbReference>
<dbReference type="Pfam" id="PF12833">
    <property type="entry name" value="HTH_18"/>
    <property type="match status" value="1"/>
</dbReference>
<dbReference type="InterPro" id="IPR018060">
    <property type="entry name" value="HTH_AraC"/>
</dbReference>
<evidence type="ECO:0000259" key="4">
    <source>
        <dbReference type="PROSITE" id="PS01124"/>
    </source>
</evidence>
<sequence length="335" mass="38138">MKHVTIIGIPKALGSTVSIPLEMLSAANDIARARKEIDRIILIDLVSVADIKIKLSGGLTIECTKLLKQIKQTDLVFIPGIWGSPRARTKKYPELPKWLKSQHNNGALLCGIATGTHFIAEAGLLNGKAATTHWRFFDQFQQLFPEIKLQRKRFITCVDDIYCTGSVNAARDIMLHFVELLFGESIANEISRHFSHELKRSYESLLLTKDQQSTHHDEEIIKVQEWLQDHYQEPINISKVASKFQMSVRSLNRRFKLAANTPPLQYLQELRITHAKSLLKQSNLAVSEVADKVGYQDASYFTGVFKKLNAVTPNEYRRLVRNKLFIAETNQQSIR</sequence>
<feature type="domain" description="HTH araC/xylS-type" evidence="4">
    <location>
        <begin position="221"/>
        <end position="319"/>
    </location>
</feature>
<dbReference type="PANTHER" id="PTHR43130">
    <property type="entry name" value="ARAC-FAMILY TRANSCRIPTIONAL REGULATOR"/>
    <property type="match status" value="1"/>
</dbReference>
<dbReference type="GO" id="GO:0003700">
    <property type="term" value="F:DNA-binding transcription factor activity"/>
    <property type="evidence" value="ECO:0007669"/>
    <property type="project" value="InterPro"/>
</dbReference>
<protein>
    <submittedName>
        <fullName evidence="5">AraC family transcriptional regulator</fullName>
    </submittedName>
</protein>
<dbReference type="Pfam" id="PF01965">
    <property type="entry name" value="DJ-1_PfpI"/>
    <property type="match status" value="1"/>
</dbReference>
<dbReference type="SUPFAM" id="SSF46689">
    <property type="entry name" value="Homeodomain-like"/>
    <property type="match status" value="2"/>
</dbReference>
<comment type="caution">
    <text evidence="5">The sequence shown here is derived from an EMBL/GenBank/DDBJ whole genome shotgun (WGS) entry which is preliminary data.</text>
</comment>
<gene>
    <name evidence="5" type="ORF">CNF02_11415</name>
</gene>
<dbReference type="InterPro" id="IPR018062">
    <property type="entry name" value="HTH_AraC-typ_CS"/>
</dbReference>
<dbReference type="InterPro" id="IPR029062">
    <property type="entry name" value="Class_I_gatase-like"/>
</dbReference>
<dbReference type="PROSITE" id="PS01124">
    <property type="entry name" value="HTH_ARAC_FAMILY_2"/>
    <property type="match status" value="1"/>
</dbReference>